<gene>
    <name evidence="2" type="ORF">XENOCAPTIV_022280</name>
</gene>
<organism evidence="2 3">
    <name type="scientific">Xenoophorus captivus</name>
    <dbReference type="NCBI Taxonomy" id="1517983"/>
    <lineage>
        <taxon>Eukaryota</taxon>
        <taxon>Metazoa</taxon>
        <taxon>Chordata</taxon>
        <taxon>Craniata</taxon>
        <taxon>Vertebrata</taxon>
        <taxon>Euteleostomi</taxon>
        <taxon>Actinopterygii</taxon>
        <taxon>Neopterygii</taxon>
        <taxon>Teleostei</taxon>
        <taxon>Neoteleostei</taxon>
        <taxon>Acanthomorphata</taxon>
        <taxon>Ovalentaria</taxon>
        <taxon>Atherinomorphae</taxon>
        <taxon>Cyprinodontiformes</taxon>
        <taxon>Goodeidae</taxon>
        <taxon>Xenoophorus</taxon>
    </lineage>
</organism>
<evidence type="ECO:0008006" key="4">
    <source>
        <dbReference type="Google" id="ProtNLM"/>
    </source>
</evidence>
<keyword evidence="3" id="KW-1185">Reference proteome</keyword>
<accession>A0ABV0QF84</accession>
<feature type="chain" id="PRO_5045728021" description="Secreted protein" evidence="1">
    <location>
        <begin position="29"/>
        <end position="123"/>
    </location>
</feature>
<proteinExistence type="predicted"/>
<dbReference type="Proteomes" id="UP001434883">
    <property type="component" value="Unassembled WGS sequence"/>
</dbReference>
<evidence type="ECO:0000313" key="3">
    <source>
        <dbReference type="Proteomes" id="UP001434883"/>
    </source>
</evidence>
<protein>
    <recommendedName>
        <fullName evidence="4">Secreted protein</fullName>
    </recommendedName>
</protein>
<reference evidence="2 3" key="1">
    <citation type="submission" date="2021-06" db="EMBL/GenBank/DDBJ databases">
        <authorList>
            <person name="Palmer J.M."/>
        </authorList>
    </citation>
    <scope>NUCLEOTIDE SEQUENCE [LARGE SCALE GENOMIC DNA]</scope>
    <source>
        <strain evidence="2 3">XC_2019</strain>
        <tissue evidence="2">Muscle</tissue>
    </source>
</reference>
<name>A0ABV0QF84_9TELE</name>
<dbReference type="EMBL" id="JAHRIN010008898">
    <property type="protein sequence ID" value="MEQ2194062.1"/>
    <property type="molecule type" value="Genomic_DNA"/>
</dbReference>
<evidence type="ECO:0000313" key="2">
    <source>
        <dbReference type="EMBL" id="MEQ2194062.1"/>
    </source>
</evidence>
<feature type="signal peptide" evidence="1">
    <location>
        <begin position="1"/>
        <end position="28"/>
    </location>
</feature>
<comment type="caution">
    <text evidence="2">The sequence shown here is derived from an EMBL/GenBank/DDBJ whole genome shotgun (WGS) entry which is preliminary data.</text>
</comment>
<keyword evidence="1" id="KW-0732">Signal</keyword>
<evidence type="ECO:0000256" key="1">
    <source>
        <dbReference type="SAM" id="SignalP"/>
    </source>
</evidence>
<sequence>MWCEEWCTAAALSLFAFPSWFLCDRTSGWESAIPALWKELAGTAGRLDTPNLSSTLSRRLCVRSQATRSLLDHSHQGGPAASPNPHLPLGVFLDVRLIFICAAFRIDIIDVPVLPKQFLVLPS</sequence>